<comment type="subcellular location">
    <subcellularLocation>
        <location evidence="1">Nucleus</location>
    </subcellularLocation>
</comment>
<dbReference type="Gene3D" id="1.20.1250.40">
    <property type="match status" value="1"/>
</dbReference>
<comment type="caution">
    <text evidence="5">The sequence shown here is derived from an EMBL/GenBank/DDBJ whole genome shotgun (WGS) entry which is preliminary data.</text>
</comment>
<dbReference type="AlphaFoldDB" id="A0AAJ0FQC4"/>
<dbReference type="GO" id="GO:0005634">
    <property type="term" value="C:nucleus"/>
    <property type="evidence" value="ECO:0007669"/>
    <property type="project" value="UniProtKB-SubCell"/>
</dbReference>
<proteinExistence type="inferred from homology"/>
<evidence type="ECO:0000313" key="5">
    <source>
        <dbReference type="EMBL" id="KAK2592812.1"/>
    </source>
</evidence>
<keyword evidence="2" id="KW-0539">Nucleus</keyword>
<reference evidence="5" key="1">
    <citation type="submission" date="2023-06" db="EMBL/GenBank/DDBJ databases">
        <title>Conoideocrella luteorostrata (Hypocreales: Clavicipitaceae), a potential biocontrol fungus for elongate hemlock scale in United States Christmas tree production areas.</title>
        <authorList>
            <person name="Barrett H."/>
            <person name="Lovett B."/>
            <person name="Macias A.M."/>
            <person name="Stajich J.E."/>
            <person name="Kasson M.T."/>
        </authorList>
    </citation>
    <scope>NUCLEOTIDE SEQUENCE</scope>
    <source>
        <strain evidence="5">ARSEF 14590</strain>
    </source>
</reference>
<dbReference type="PANTHER" id="PTHR21297">
    <property type="entry name" value="DNA-DIRECTED RNA POLYMERASE II"/>
    <property type="match status" value="1"/>
</dbReference>
<dbReference type="GO" id="GO:0000166">
    <property type="term" value="F:nucleotide binding"/>
    <property type="evidence" value="ECO:0007669"/>
    <property type="project" value="InterPro"/>
</dbReference>
<dbReference type="InterPro" id="IPR045222">
    <property type="entry name" value="Rpb4-like"/>
</dbReference>
<dbReference type="InterPro" id="IPR006590">
    <property type="entry name" value="RNA_pol_Rpb4/RPC9_core"/>
</dbReference>
<evidence type="ECO:0000256" key="3">
    <source>
        <dbReference type="ARBA" id="ARBA00025724"/>
    </source>
</evidence>
<organism evidence="5 6">
    <name type="scientific">Conoideocrella luteorostrata</name>
    <dbReference type="NCBI Taxonomy" id="1105319"/>
    <lineage>
        <taxon>Eukaryota</taxon>
        <taxon>Fungi</taxon>
        <taxon>Dikarya</taxon>
        <taxon>Ascomycota</taxon>
        <taxon>Pezizomycotina</taxon>
        <taxon>Sordariomycetes</taxon>
        <taxon>Hypocreomycetidae</taxon>
        <taxon>Hypocreales</taxon>
        <taxon>Clavicipitaceae</taxon>
        <taxon>Conoideocrella</taxon>
    </lineage>
</organism>
<dbReference type="SMART" id="SM00657">
    <property type="entry name" value="RPOL4c"/>
    <property type="match status" value="1"/>
</dbReference>
<accession>A0AAJ0FQC4</accession>
<dbReference type="Proteomes" id="UP001251528">
    <property type="component" value="Unassembled WGS sequence"/>
</dbReference>
<dbReference type="GO" id="GO:0030880">
    <property type="term" value="C:RNA polymerase complex"/>
    <property type="evidence" value="ECO:0007669"/>
    <property type="project" value="InterPro"/>
</dbReference>
<keyword evidence="6" id="KW-1185">Reference proteome</keyword>
<sequence length="123" mass="13723">MTNDTPRSRPKAIPPSEQVESADFLQLGEFQDVDALTVSEAALVVNAVLAKRGVDRNAVQHNPVLQSSLQYFDAFARFKIRESIEAVERLLSSHQELSKFERAQLGTFQPAIYHAVLTAKARE</sequence>
<dbReference type="SUPFAM" id="SSF47819">
    <property type="entry name" value="HRDC-like"/>
    <property type="match status" value="1"/>
</dbReference>
<name>A0AAJ0FQC4_9HYPO</name>
<dbReference type="GO" id="GO:0006352">
    <property type="term" value="P:DNA-templated transcription initiation"/>
    <property type="evidence" value="ECO:0007669"/>
    <property type="project" value="InterPro"/>
</dbReference>
<dbReference type="EMBL" id="JASWJB010000244">
    <property type="protein sequence ID" value="KAK2592812.1"/>
    <property type="molecule type" value="Genomic_DNA"/>
</dbReference>
<evidence type="ECO:0000256" key="1">
    <source>
        <dbReference type="ARBA" id="ARBA00004123"/>
    </source>
</evidence>
<evidence type="ECO:0000259" key="4">
    <source>
        <dbReference type="SMART" id="SM00657"/>
    </source>
</evidence>
<evidence type="ECO:0000313" key="6">
    <source>
        <dbReference type="Proteomes" id="UP001251528"/>
    </source>
</evidence>
<gene>
    <name evidence="5" type="ORF">QQS21_009480</name>
</gene>
<dbReference type="InterPro" id="IPR010997">
    <property type="entry name" value="HRDC-like_sf"/>
</dbReference>
<evidence type="ECO:0000256" key="2">
    <source>
        <dbReference type="ARBA" id="ARBA00023242"/>
    </source>
</evidence>
<protein>
    <recommendedName>
        <fullName evidence="4">RNA polymerase Rpb4/RPC9 core domain-containing protein</fullName>
    </recommendedName>
</protein>
<dbReference type="InterPro" id="IPR038324">
    <property type="entry name" value="Rpb4/RPC9_sf"/>
</dbReference>
<comment type="similarity">
    <text evidence="3">Belongs to the eukaryotic RPB4 RNA polymerase subunit family.</text>
</comment>
<dbReference type="InterPro" id="IPR005574">
    <property type="entry name" value="Rpb4/RPC9"/>
</dbReference>
<feature type="domain" description="RNA polymerase Rpb4/RPC9 core" evidence="4">
    <location>
        <begin position="28"/>
        <end position="123"/>
    </location>
</feature>
<dbReference type="Pfam" id="PF03874">
    <property type="entry name" value="RNA_pol_Rpb4"/>
    <property type="match status" value="1"/>
</dbReference>